<protein>
    <submittedName>
        <fullName evidence="1">Uncharacterized protein</fullName>
    </submittedName>
</protein>
<organism evidence="1 2">
    <name type="scientific">Dendrobium chrysotoxum</name>
    <name type="common">Orchid</name>
    <dbReference type="NCBI Taxonomy" id="161865"/>
    <lineage>
        <taxon>Eukaryota</taxon>
        <taxon>Viridiplantae</taxon>
        <taxon>Streptophyta</taxon>
        <taxon>Embryophyta</taxon>
        <taxon>Tracheophyta</taxon>
        <taxon>Spermatophyta</taxon>
        <taxon>Magnoliopsida</taxon>
        <taxon>Liliopsida</taxon>
        <taxon>Asparagales</taxon>
        <taxon>Orchidaceae</taxon>
        <taxon>Epidendroideae</taxon>
        <taxon>Malaxideae</taxon>
        <taxon>Dendrobiinae</taxon>
        <taxon>Dendrobium</taxon>
    </lineage>
</organism>
<comment type="caution">
    <text evidence="1">The sequence shown here is derived from an EMBL/GenBank/DDBJ whole genome shotgun (WGS) entry which is preliminary data.</text>
</comment>
<accession>A0AAV7GC66</accession>
<dbReference type="AlphaFoldDB" id="A0AAV7GC66"/>
<evidence type="ECO:0000313" key="2">
    <source>
        <dbReference type="Proteomes" id="UP000775213"/>
    </source>
</evidence>
<gene>
    <name evidence="1" type="ORF">IEQ34_018390</name>
</gene>
<evidence type="ECO:0000313" key="1">
    <source>
        <dbReference type="EMBL" id="KAH0454066.1"/>
    </source>
</evidence>
<sequence>MLGLFDGKSSTHFKAISRNPSISFTSISPISITASVSSSLSKTSLPFPSPTLIFTHPTRFVSPKSSLSVGRRPVMISSNTTPNEYTSPLADVARLHIPVYDVRNAVVVQEAEPLSCPASYLLPLIPAQCRIPLPPSPVKHVLEASVPHVLVHQQPFFADLAVAQQWY</sequence>
<dbReference type="EMBL" id="JAGFBR010000016">
    <property type="protein sequence ID" value="KAH0454066.1"/>
    <property type="molecule type" value="Genomic_DNA"/>
</dbReference>
<keyword evidence="2" id="KW-1185">Reference proteome</keyword>
<dbReference type="Proteomes" id="UP000775213">
    <property type="component" value="Unassembled WGS sequence"/>
</dbReference>
<reference evidence="1 2" key="1">
    <citation type="journal article" date="2021" name="Hortic Res">
        <title>Chromosome-scale assembly of the Dendrobium chrysotoxum genome enhances the understanding of orchid evolution.</title>
        <authorList>
            <person name="Zhang Y."/>
            <person name="Zhang G.Q."/>
            <person name="Zhang D."/>
            <person name="Liu X.D."/>
            <person name="Xu X.Y."/>
            <person name="Sun W.H."/>
            <person name="Yu X."/>
            <person name="Zhu X."/>
            <person name="Wang Z.W."/>
            <person name="Zhao X."/>
            <person name="Zhong W.Y."/>
            <person name="Chen H."/>
            <person name="Yin W.L."/>
            <person name="Huang T."/>
            <person name="Niu S.C."/>
            <person name="Liu Z.J."/>
        </authorList>
    </citation>
    <scope>NUCLEOTIDE SEQUENCE [LARGE SCALE GENOMIC DNA]</scope>
    <source>
        <strain evidence="1">Lindl</strain>
    </source>
</reference>
<name>A0AAV7GC66_DENCH</name>
<proteinExistence type="predicted"/>